<organism evidence="1 2">
    <name type="scientific">Vigna unguiculata</name>
    <name type="common">Cowpea</name>
    <dbReference type="NCBI Taxonomy" id="3917"/>
    <lineage>
        <taxon>Eukaryota</taxon>
        <taxon>Viridiplantae</taxon>
        <taxon>Streptophyta</taxon>
        <taxon>Embryophyta</taxon>
        <taxon>Tracheophyta</taxon>
        <taxon>Spermatophyta</taxon>
        <taxon>Magnoliopsida</taxon>
        <taxon>eudicotyledons</taxon>
        <taxon>Gunneridae</taxon>
        <taxon>Pentapetalae</taxon>
        <taxon>rosids</taxon>
        <taxon>fabids</taxon>
        <taxon>Fabales</taxon>
        <taxon>Fabaceae</taxon>
        <taxon>Papilionoideae</taxon>
        <taxon>50 kb inversion clade</taxon>
        <taxon>NPAAA clade</taxon>
        <taxon>indigoferoid/millettioid clade</taxon>
        <taxon>Phaseoleae</taxon>
        <taxon>Vigna</taxon>
    </lineage>
</organism>
<evidence type="ECO:0000313" key="1">
    <source>
        <dbReference type="EMBL" id="QCD87637.1"/>
    </source>
</evidence>
<reference evidence="1 2" key="1">
    <citation type="submission" date="2019-04" db="EMBL/GenBank/DDBJ databases">
        <title>An improved genome assembly and genetic linkage map for asparagus bean, Vigna unguiculata ssp. sesquipedialis.</title>
        <authorList>
            <person name="Xia Q."/>
            <person name="Zhang R."/>
            <person name="Dong Y."/>
        </authorList>
    </citation>
    <scope>NUCLEOTIDE SEQUENCE [LARGE SCALE GENOMIC DNA]</scope>
    <source>
        <tissue evidence="1">Leaf</tissue>
    </source>
</reference>
<proteinExistence type="predicted"/>
<evidence type="ECO:0000313" key="2">
    <source>
        <dbReference type="Proteomes" id="UP000501690"/>
    </source>
</evidence>
<dbReference type="AlphaFoldDB" id="A0A4D6LGC2"/>
<accession>A0A4D6LGC2</accession>
<protein>
    <submittedName>
        <fullName evidence="1">Uncharacterized protein</fullName>
    </submittedName>
</protein>
<keyword evidence="2" id="KW-1185">Reference proteome</keyword>
<gene>
    <name evidence="1" type="ORF">DEO72_LG3g2175</name>
</gene>
<dbReference type="EMBL" id="CP039347">
    <property type="protein sequence ID" value="QCD87637.1"/>
    <property type="molecule type" value="Genomic_DNA"/>
</dbReference>
<dbReference type="Proteomes" id="UP000501690">
    <property type="component" value="Linkage Group LG3"/>
</dbReference>
<sequence>MQIRTFASSRFGEIRLEDKELSCVHHIKTTAGLKDVTIFNLKNVGFELIARQLFFFFFSQKIYFHSSSPSMKRQMYMNRTKSFGLKVSAP</sequence>
<name>A0A4D6LGC2_VIGUN</name>